<evidence type="ECO:0000313" key="2">
    <source>
        <dbReference type="EMBL" id="MFC5141893.1"/>
    </source>
</evidence>
<dbReference type="Proteomes" id="UP001596175">
    <property type="component" value="Unassembled WGS sequence"/>
</dbReference>
<gene>
    <name evidence="2" type="ORF">ACFPK1_26915</name>
</gene>
<evidence type="ECO:0000313" key="3">
    <source>
        <dbReference type="Proteomes" id="UP001596175"/>
    </source>
</evidence>
<dbReference type="RefSeq" id="WP_378024029.1">
    <property type="nucleotide sequence ID" value="NZ_JBHSKG010000019.1"/>
</dbReference>
<feature type="compositionally biased region" description="Acidic residues" evidence="1">
    <location>
        <begin position="129"/>
        <end position="150"/>
    </location>
</feature>
<comment type="caution">
    <text evidence="2">The sequence shown here is derived from an EMBL/GenBank/DDBJ whole genome shotgun (WGS) entry which is preliminary data.</text>
</comment>
<dbReference type="EMBL" id="JBHSKG010000019">
    <property type="protein sequence ID" value="MFC5141893.1"/>
    <property type="molecule type" value="Genomic_DNA"/>
</dbReference>
<name>A0ABV9ZKA2_9PSEU</name>
<proteinExistence type="predicted"/>
<feature type="compositionally biased region" description="Low complexity" evidence="1">
    <location>
        <begin position="151"/>
        <end position="176"/>
    </location>
</feature>
<organism evidence="2 3">
    <name type="scientific">Actinomycetospora rhizophila</name>
    <dbReference type="NCBI Taxonomy" id="1416876"/>
    <lineage>
        <taxon>Bacteria</taxon>
        <taxon>Bacillati</taxon>
        <taxon>Actinomycetota</taxon>
        <taxon>Actinomycetes</taxon>
        <taxon>Pseudonocardiales</taxon>
        <taxon>Pseudonocardiaceae</taxon>
        <taxon>Actinomycetospora</taxon>
    </lineage>
</organism>
<keyword evidence="3" id="KW-1185">Reference proteome</keyword>
<evidence type="ECO:0000256" key="1">
    <source>
        <dbReference type="SAM" id="MobiDB-lite"/>
    </source>
</evidence>
<accession>A0ABV9ZKA2</accession>
<reference evidence="3" key="1">
    <citation type="journal article" date="2019" name="Int. J. Syst. Evol. Microbiol.">
        <title>The Global Catalogue of Microorganisms (GCM) 10K type strain sequencing project: providing services to taxonomists for standard genome sequencing and annotation.</title>
        <authorList>
            <consortium name="The Broad Institute Genomics Platform"/>
            <consortium name="The Broad Institute Genome Sequencing Center for Infectious Disease"/>
            <person name="Wu L."/>
            <person name="Ma J."/>
        </authorList>
    </citation>
    <scope>NUCLEOTIDE SEQUENCE [LARGE SCALE GENOMIC DNA]</scope>
    <source>
        <strain evidence="3">XZYJ18</strain>
    </source>
</reference>
<protein>
    <recommendedName>
        <fullName evidence="4">Secreted protein</fullName>
    </recommendedName>
</protein>
<evidence type="ECO:0008006" key="4">
    <source>
        <dbReference type="Google" id="ProtNLM"/>
    </source>
</evidence>
<feature type="region of interest" description="Disordered" evidence="1">
    <location>
        <begin position="37"/>
        <end position="184"/>
    </location>
</feature>
<sequence length="184" mass="17759">MGQHSARRSGGAMSSVAGRGLFTATAAVALLGGGTSMAFAGEASSSGHEHAHGQEHSPSGSSGEGGSCDIPVVDDTTKTGEATVNAVTGDATAPLFEAGGQATQPVHDAVCPPASELLGPIVGEAPATSDEETGSEEATSEDEGSDESEASAESSGSAGSTPSAEGATEGSTEGSGVPMEIPIR</sequence>